<protein>
    <submittedName>
        <fullName evidence="6">Uncharacterized protein</fullName>
    </submittedName>
</protein>
<evidence type="ECO:0000256" key="2">
    <source>
        <dbReference type="ARBA" id="ARBA00007332"/>
    </source>
</evidence>
<dbReference type="GO" id="GO:0005783">
    <property type="term" value="C:endoplasmic reticulum"/>
    <property type="evidence" value="ECO:0007669"/>
    <property type="project" value="TreeGrafter"/>
</dbReference>
<dbReference type="PANTHER" id="PTHR31322">
    <property type="entry name" value="E3 UBIQUITIN-PROTEIN LIGASE TM129"/>
    <property type="match status" value="1"/>
</dbReference>
<dbReference type="EMBL" id="KN554364">
    <property type="protein sequence ID" value="KHJ89331.1"/>
    <property type="molecule type" value="Genomic_DNA"/>
</dbReference>
<accession>A0A0B1SZI8</accession>
<evidence type="ECO:0000256" key="1">
    <source>
        <dbReference type="ARBA" id="ARBA00004141"/>
    </source>
</evidence>
<evidence type="ECO:0000256" key="5">
    <source>
        <dbReference type="ARBA" id="ARBA00023136"/>
    </source>
</evidence>
<reference evidence="6 7" key="1">
    <citation type="submission" date="2014-03" db="EMBL/GenBank/DDBJ databases">
        <title>Draft genome of the hookworm Oesophagostomum dentatum.</title>
        <authorList>
            <person name="Mitreva M."/>
        </authorList>
    </citation>
    <scope>NUCLEOTIDE SEQUENCE [LARGE SCALE GENOMIC DNA]</scope>
    <source>
        <strain evidence="6 7">OD-Hann</strain>
    </source>
</reference>
<name>A0A0B1SZI8_OESDE</name>
<dbReference type="AlphaFoldDB" id="A0A0B1SZI8"/>
<gene>
    <name evidence="6" type="ORF">OESDEN_10847</name>
</gene>
<keyword evidence="5" id="KW-0472">Membrane</keyword>
<keyword evidence="7" id="KW-1185">Reference proteome</keyword>
<organism evidence="6 7">
    <name type="scientific">Oesophagostomum dentatum</name>
    <name type="common">Nodular worm</name>
    <dbReference type="NCBI Taxonomy" id="61180"/>
    <lineage>
        <taxon>Eukaryota</taxon>
        <taxon>Metazoa</taxon>
        <taxon>Ecdysozoa</taxon>
        <taxon>Nematoda</taxon>
        <taxon>Chromadorea</taxon>
        <taxon>Rhabditida</taxon>
        <taxon>Rhabditina</taxon>
        <taxon>Rhabditomorpha</taxon>
        <taxon>Strongyloidea</taxon>
        <taxon>Strongylidae</taxon>
        <taxon>Oesophagostomum</taxon>
    </lineage>
</organism>
<keyword evidence="3" id="KW-0812">Transmembrane</keyword>
<evidence type="ECO:0000313" key="7">
    <source>
        <dbReference type="Proteomes" id="UP000053660"/>
    </source>
</evidence>
<dbReference type="GO" id="GO:0016020">
    <property type="term" value="C:membrane"/>
    <property type="evidence" value="ECO:0007669"/>
    <property type="project" value="UniProtKB-SubCell"/>
</dbReference>
<dbReference type="InterPro" id="IPR018801">
    <property type="entry name" value="TM129"/>
</dbReference>
<sequence>MKKLEAYGYSSREALTNLSIELSRIDAFRHSISNVSRIIITDSWLFYCSRFKFVVVKLSDAQFRVINAEDTMNSLHQALGMNQYLTVAVSLPEDIQNMNFVFKIDNVSMRDLESKLGRDRIEFSPEVQLKMSLTDKFIQAFIGQAKHNPRFDNYVREDLEPCLGCSDKLSNVKLFRQCGGLGVGIDDNMARPACMPCQCRPMW</sequence>
<proteinExistence type="inferred from homology"/>
<comment type="subcellular location">
    <subcellularLocation>
        <location evidence="1">Membrane</location>
        <topology evidence="1">Multi-pass membrane protein</topology>
    </subcellularLocation>
</comment>
<dbReference type="Pfam" id="PF10272">
    <property type="entry name" value="Tmpp129"/>
    <property type="match status" value="1"/>
</dbReference>
<evidence type="ECO:0000256" key="3">
    <source>
        <dbReference type="ARBA" id="ARBA00022692"/>
    </source>
</evidence>
<dbReference type="GO" id="GO:0061630">
    <property type="term" value="F:ubiquitin protein ligase activity"/>
    <property type="evidence" value="ECO:0007669"/>
    <property type="project" value="InterPro"/>
</dbReference>
<dbReference type="OrthoDB" id="10055027at2759"/>
<keyword evidence="4" id="KW-1133">Transmembrane helix</keyword>
<dbReference type="PANTHER" id="PTHR31322:SF2">
    <property type="entry name" value="E3 UBIQUITIN-PROTEIN LIGASE TM129"/>
    <property type="match status" value="1"/>
</dbReference>
<dbReference type="GO" id="GO:0016567">
    <property type="term" value="P:protein ubiquitination"/>
    <property type="evidence" value="ECO:0007669"/>
    <property type="project" value="InterPro"/>
</dbReference>
<evidence type="ECO:0000256" key="4">
    <source>
        <dbReference type="ARBA" id="ARBA00022989"/>
    </source>
</evidence>
<evidence type="ECO:0000313" key="6">
    <source>
        <dbReference type="EMBL" id="KHJ89331.1"/>
    </source>
</evidence>
<comment type="similarity">
    <text evidence="2">Belongs to the TMEM129 family.</text>
</comment>
<dbReference type="Proteomes" id="UP000053660">
    <property type="component" value="Unassembled WGS sequence"/>
</dbReference>